<sequence length="238" mass="25972">MPEITLEAMIERYLAAKATMNAGKAPASSSAEAEFHASLEALQETDAKPSTFEGAMQALRLAEKEVNDFDGPEMVPNLLAGAIAVLEARENEFPVDRVERLARELSEALPHWANGQFMAMVYPAGDVRGFWFRSIRFDRSHEPDPIIAALQAYSDGNKAFTAIPSADHDKHGGEEAVVEKTYGPPMRVIDAWDKPCTSREGAIAALRHALEECDSFSCSDSLTAMTRAALAYLEGIPE</sequence>
<reference evidence="1 2" key="1">
    <citation type="submission" date="2020-04" db="EMBL/GenBank/DDBJ databases">
        <title>FDA dAtabase for Regulatory Grade micrObial Sequences (FDA-ARGOS): Supporting development and validation of Infectious Disease Dx tests.</title>
        <authorList>
            <person name="Sciortino C."/>
            <person name="Tallon L."/>
            <person name="Sadzewicz L."/>
            <person name="Vavikolanu K."/>
            <person name="Mehta A."/>
            <person name="Aluvathingal J."/>
            <person name="Nadendla S."/>
            <person name="Nandy P."/>
            <person name="Geyer C."/>
            <person name="Yan Y."/>
            <person name="Sichtig H."/>
        </authorList>
    </citation>
    <scope>NUCLEOTIDE SEQUENCE [LARGE SCALE GENOMIC DNA]</scope>
    <source>
        <strain evidence="1 2">FDAARGOS_633</strain>
    </source>
</reference>
<dbReference type="Proteomes" id="UP000500870">
    <property type="component" value="Chromosome 3"/>
</dbReference>
<dbReference type="EMBL" id="CP050899">
    <property type="protein sequence ID" value="QIX23714.1"/>
    <property type="molecule type" value="Genomic_DNA"/>
</dbReference>
<proteinExistence type="predicted"/>
<dbReference type="AlphaFoldDB" id="A0A6H0ZUL6"/>
<evidence type="ECO:0000313" key="1">
    <source>
        <dbReference type="EMBL" id="QIX23714.1"/>
    </source>
</evidence>
<gene>
    <name evidence="1" type="ORF">FOB41_21400</name>
</gene>
<name>A0A6H0ZUL6_9HYPH</name>
<organism evidence="1 2">
    <name type="scientific">Agrobacterium pusense</name>
    <dbReference type="NCBI Taxonomy" id="648995"/>
    <lineage>
        <taxon>Bacteria</taxon>
        <taxon>Pseudomonadati</taxon>
        <taxon>Pseudomonadota</taxon>
        <taxon>Alphaproteobacteria</taxon>
        <taxon>Hyphomicrobiales</taxon>
        <taxon>Rhizobiaceae</taxon>
        <taxon>Rhizobium/Agrobacterium group</taxon>
        <taxon>Agrobacterium</taxon>
    </lineage>
</organism>
<dbReference type="RefSeq" id="WP_177319325.1">
    <property type="nucleotide sequence ID" value="NZ_CP050899.1"/>
</dbReference>
<protein>
    <submittedName>
        <fullName evidence="1">Uncharacterized protein</fullName>
    </submittedName>
</protein>
<accession>A0A6H0ZUL6</accession>
<evidence type="ECO:0000313" key="2">
    <source>
        <dbReference type="Proteomes" id="UP000500870"/>
    </source>
</evidence>